<dbReference type="Pfam" id="PF00583">
    <property type="entry name" value="Acetyltransf_1"/>
    <property type="match status" value="1"/>
</dbReference>
<dbReference type="EMBL" id="DWZH01000107">
    <property type="protein sequence ID" value="HJB11639.1"/>
    <property type="molecule type" value="Genomic_DNA"/>
</dbReference>
<dbReference type="SUPFAM" id="SSF55729">
    <property type="entry name" value="Acyl-CoA N-acyltransferases (Nat)"/>
    <property type="match status" value="1"/>
</dbReference>
<dbReference type="GO" id="GO:0016747">
    <property type="term" value="F:acyltransferase activity, transferring groups other than amino-acyl groups"/>
    <property type="evidence" value="ECO:0007669"/>
    <property type="project" value="InterPro"/>
</dbReference>
<accession>A0A9D2LFJ1</accession>
<evidence type="ECO:0000313" key="4">
    <source>
        <dbReference type="EMBL" id="HJB11639.1"/>
    </source>
</evidence>
<dbReference type="InterPro" id="IPR050832">
    <property type="entry name" value="Bact_Acetyltransf"/>
</dbReference>
<proteinExistence type="predicted"/>
<evidence type="ECO:0000256" key="2">
    <source>
        <dbReference type="ARBA" id="ARBA00023315"/>
    </source>
</evidence>
<dbReference type="CDD" id="cd04301">
    <property type="entry name" value="NAT_SF"/>
    <property type="match status" value="1"/>
</dbReference>
<dbReference type="PROSITE" id="PS51186">
    <property type="entry name" value="GNAT"/>
    <property type="match status" value="1"/>
</dbReference>
<comment type="caution">
    <text evidence="4">The sequence shown here is derived from an EMBL/GenBank/DDBJ whole genome shotgun (WGS) entry which is preliminary data.</text>
</comment>
<dbReference type="PANTHER" id="PTHR43877">
    <property type="entry name" value="AMINOALKYLPHOSPHONATE N-ACETYLTRANSFERASE-RELATED-RELATED"/>
    <property type="match status" value="1"/>
</dbReference>
<evidence type="ECO:0000256" key="1">
    <source>
        <dbReference type="ARBA" id="ARBA00022679"/>
    </source>
</evidence>
<protein>
    <submittedName>
        <fullName evidence="4">GNAT family N-acetyltransferase</fullName>
    </submittedName>
</protein>
<organism evidence="4 5">
    <name type="scientific">Candidatus Brachybacterium merdavium</name>
    <dbReference type="NCBI Taxonomy" id="2838513"/>
    <lineage>
        <taxon>Bacteria</taxon>
        <taxon>Bacillati</taxon>
        <taxon>Actinomycetota</taxon>
        <taxon>Actinomycetes</taxon>
        <taxon>Micrococcales</taxon>
        <taxon>Dermabacteraceae</taxon>
        <taxon>Brachybacterium</taxon>
    </lineage>
</organism>
<evidence type="ECO:0000313" key="5">
    <source>
        <dbReference type="Proteomes" id="UP000823823"/>
    </source>
</evidence>
<keyword evidence="2" id="KW-0012">Acyltransferase</keyword>
<dbReference type="Gene3D" id="3.40.630.30">
    <property type="match status" value="1"/>
</dbReference>
<sequence>MGTLHTTDGAGSPHEDPGAVAVSVVRVGPEEWAAHRDLRLDMLRDAPEAFWASLEEVRARTEQQWRQELRGPRIHLQARRGTEVLGGIAVLPEGYTPEHPIADHEIILASLWVRPAVRGSGVSRALLDAAARLSLDLGRPTVLLEVDDGNEPARGLYERLGFVETGVRHPRQAGGGAWVEYTITARDLLR</sequence>
<keyword evidence="1" id="KW-0808">Transferase</keyword>
<dbReference type="AlphaFoldDB" id="A0A9D2LFJ1"/>
<gene>
    <name evidence="4" type="ORF">H9786_14165</name>
</gene>
<evidence type="ECO:0000259" key="3">
    <source>
        <dbReference type="PROSITE" id="PS51186"/>
    </source>
</evidence>
<reference evidence="4" key="1">
    <citation type="journal article" date="2021" name="PeerJ">
        <title>Extensive microbial diversity within the chicken gut microbiome revealed by metagenomics and culture.</title>
        <authorList>
            <person name="Gilroy R."/>
            <person name="Ravi A."/>
            <person name="Getino M."/>
            <person name="Pursley I."/>
            <person name="Horton D.L."/>
            <person name="Alikhan N.F."/>
            <person name="Baker D."/>
            <person name="Gharbi K."/>
            <person name="Hall N."/>
            <person name="Watson M."/>
            <person name="Adriaenssens E.M."/>
            <person name="Foster-Nyarko E."/>
            <person name="Jarju S."/>
            <person name="Secka A."/>
            <person name="Antonio M."/>
            <person name="Oren A."/>
            <person name="Chaudhuri R.R."/>
            <person name="La Ragione R."/>
            <person name="Hildebrand F."/>
            <person name="Pallen M.J."/>
        </authorList>
    </citation>
    <scope>NUCLEOTIDE SEQUENCE</scope>
    <source>
        <strain evidence="4">ChiHjej13B12-24818</strain>
    </source>
</reference>
<reference evidence="4" key="2">
    <citation type="submission" date="2021-04" db="EMBL/GenBank/DDBJ databases">
        <authorList>
            <person name="Gilroy R."/>
        </authorList>
    </citation>
    <scope>NUCLEOTIDE SEQUENCE</scope>
    <source>
        <strain evidence="4">ChiHjej13B12-24818</strain>
    </source>
</reference>
<feature type="domain" description="N-acetyltransferase" evidence="3">
    <location>
        <begin position="22"/>
        <end position="184"/>
    </location>
</feature>
<name>A0A9D2LFJ1_9MICO</name>
<dbReference type="InterPro" id="IPR016181">
    <property type="entry name" value="Acyl_CoA_acyltransferase"/>
</dbReference>
<dbReference type="Proteomes" id="UP000823823">
    <property type="component" value="Unassembled WGS sequence"/>
</dbReference>
<dbReference type="InterPro" id="IPR000182">
    <property type="entry name" value="GNAT_dom"/>
</dbReference>